<accession>A0AB37UH76</accession>
<dbReference type="RefSeq" id="WP_106171353.1">
    <property type="nucleotide sequence ID" value="NZ_JAVKZF010000004.1"/>
</dbReference>
<gene>
    <name evidence="1" type="ORF">DSM107010_43250</name>
</gene>
<comment type="caution">
    <text evidence="1">The sequence shown here is derived from an EMBL/GenBank/DDBJ whole genome shotgun (WGS) entry which is preliminary data.</text>
</comment>
<sequence>MFNYLREERYQKGCRDRDKGILPRMQDSAYLDGYFSDRPEGLDGIIQYFPSLESYLKWKFKSHQA</sequence>
<evidence type="ECO:0000313" key="1">
    <source>
        <dbReference type="EMBL" id="RUT10329.1"/>
    </source>
</evidence>
<keyword evidence="2" id="KW-1185">Reference proteome</keyword>
<evidence type="ECO:0000313" key="2">
    <source>
        <dbReference type="Proteomes" id="UP000282574"/>
    </source>
</evidence>
<reference evidence="1 2" key="1">
    <citation type="journal article" date="2019" name="Genome Biol. Evol.">
        <title>Day and night: Metabolic profiles and evolutionary relationships of six axenic non-marine cyanobacteria.</title>
        <authorList>
            <person name="Will S.E."/>
            <person name="Henke P."/>
            <person name="Boedeker C."/>
            <person name="Huang S."/>
            <person name="Brinkmann H."/>
            <person name="Rohde M."/>
            <person name="Jarek M."/>
            <person name="Friedl T."/>
            <person name="Seufert S."/>
            <person name="Schumacher M."/>
            <person name="Overmann J."/>
            <person name="Neumann-Schaal M."/>
            <person name="Petersen J."/>
        </authorList>
    </citation>
    <scope>NUCLEOTIDE SEQUENCE [LARGE SCALE GENOMIC DNA]</scope>
    <source>
        <strain evidence="1 2">SAG 39.79</strain>
    </source>
</reference>
<dbReference type="AlphaFoldDB" id="A0AB37UH76"/>
<organism evidence="1 2">
    <name type="scientific">Chroococcidiopsis cubana SAG 39.79</name>
    <dbReference type="NCBI Taxonomy" id="388085"/>
    <lineage>
        <taxon>Bacteria</taxon>
        <taxon>Bacillati</taxon>
        <taxon>Cyanobacteriota</taxon>
        <taxon>Cyanophyceae</taxon>
        <taxon>Chroococcidiopsidales</taxon>
        <taxon>Chroococcidiopsidaceae</taxon>
        <taxon>Chroococcidiopsis</taxon>
    </lineage>
</organism>
<name>A0AB37UH76_9CYAN</name>
<dbReference type="EMBL" id="RSCK01000044">
    <property type="protein sequence ID" value="RUT10329.1"/>
    <property type="molecule type" value="Genomic_DNA"/>
</dbReference>
<dbReference type="Proteomes" id="UP000282574">
    <property type="component" value="Unassembled WGS sequence"/>
</dbReference>
<proteinExistence type="predicted"/>
<protein>
    <submittedName>
        <fullName evidence="1">Uncharacterized protein</fullName>
    </submittedName>
</protein>